<dbReference type="AlphaFoldDB" id="A0AA86N2S7"/>
<dbReference type="Pfam" id="PF00196">
    <property type="entry name" value="GerE"/>
    <property type="match status" value="1"/>
</dbReference>
<dbReference type="PANTHER" id="PTHR43214:SF43">
    <property type="entry name" value="TWO-COMPONENT RESPONSE REGULATOR"/>
    <property type="match status" value="1"/>
</dbReference>
<dbReference type="InterPro" id="IPR011006">
    <property type="entry name" value="CheY-like_superfamily"/>
</dbReference>
<dbReference type="InterPro" id="IPR016032">
    <property type="entry name" value="Sig_transdc_resp-reg_C-effctor"/>
</dbReference>
<feature type="domain" description="HTH luxR-type" evidence="5">
    <location>
        <begin position="152"/>
        <end position="217"/>
    </location>
</feature>
<dbReference type="Proteomes" id="UP001179121">
    <property type="component" value="Chromosome"/>
</dbReference>
<evidence type="ECO:0000256" key="3">
    <source>
        <dbReference type="PROSITE-ProRule" id="PRU00169"/>
    </source>
</evidence>
<dbReference type="PRINTS" id="PR00038">
    <property type="entry name" value="HTHLUXR"/>
</dbReference>
<feature type="region of interest" description="Disordered" evidence="4">
    <location>
        <begin position="136"/>
        <end position="158"/>
    </location>
</feature>
<gene>
    <name evidence="7" type="ORF">DNFV4_04230</name>
</gene>
<dbReference type="SMART" id="SM00421">
    <property type="entry name" value="HTH_LUXR"/>
    <property type="match status" value="1"/>
</dbReference>
<proteinExistence type="predicted"/>
<organism evidence="7 8">
    <name type="scientific">Nitrospira tepida</name>
    <dbReference type="NCBI Taxonomy" id="2973512"/>
    <lineage>
        <taxon>Bacteria</taxon>
        <taxon>Pseudomonadati</taxon>
        <taxon>Nitrospirota</taxon>
        <taxon>Nitrospiria</taxon>
        <taxon>Nitrospirales</taxon>
        <taxon>Nitrospiraceae</taxon>
        <taxon>Nitrospira</taxon>
    </lineage>
</organism>
<evidence type="ECO:0000313" key="7">
    <source>
        <dbReference type="EMBL" id="CAI4033788.1"/>
    </source>
</evidence>
<keyword evidence="8" id="KW-1185">Reference proteome</keyword>
<keyword evidence="2 7" id="KW-0238">DNA-binding</keyword>
<protein>
    <submittedName>
        <fullName evidence="7">DNA-binding transcriptional activator DevR/DosR</fullName>
    </submittedName>
</protein>
<evidence type="ECO:0000313" key="8">
    <source>
        <dbReference type="Proteomes" id="UP001179121"/>
    </source>
</evidence>
<dbReference type="SMART" id="SM00448">
    <property type="entry name" value="REC"/>
    <property type="match status" value="1"/>
</dbReference>
<evidence type="ECO:0000259" key="5">
    <source>
        <dbReference type="PROSITE" id="PS50043"/>
    </source>
</evidence>
<feature type="domain" description="Response regulatory" evidence="6">
    <location>
        <begin position="10"/>
        <end position="126"/>
    </location>
</feature>
<dbReference type="InterPro" id="IPR058245">
    <property type="entry name" value="NreC/VraR/RcsB-like_REC"/>
</dbReference>
<dbReference type="KEGG" id="nti:DNFV4_04230"/>
<accession>A0AA86N2S7</accession>
<dbReference type="InterPro" id="IPR001789">
    <property type="entry name" value="Sig_transdc_resp-reg_receiver"/>
</dbReference>
<dbReference type="Gene3D" id="3.40.50.2300">
    <property type="match status" value="1"/>
</dbReference>
<reference evidence="7" key="1">
    <citation type="submission" date="2022-10" db="EMBL/GenBank/DDBJ databases">
        <authorList>
            <person name="Koch H."/>
        </authorList>
    </citation>
    <scope>NUCLEOTIDE SEQUENCE</scope>
    <source>
        <strain evidence="7">DNF</strain>
    </source>
</reference>
<dbReference type="GO" id="GO:0003677">
    <property type="term" value="F:DNA binding"/>
    <property type="evidence" value="ECO:0007669"/>
    <property type="project" value="UniProtKB-KW"/>
</dbReference>
<keyword evidence="1 3" id="KW-0597">Phosphoprotein</keyword>
<dbReference type="PROSITE" id="PS50043">
    <property type="entry name" value="HTH_LUXR_2"/>
    <property type="match status" value="1"/>
</dbReference>
<dbReference type="InterPro" id="IPR039420">
    <property type="entry name" value="WalR-like"/>
</dbReference>
<dbReference type="EMBL" id="OX365700">
    <property type="protein sequence ID" value="CAI4033788.1"/>
    <property type="molecule type" value="Genomic_DNA"/>
</dbReference>
<dbReference type="GO" id="GO:0000160">
    <property type="term" value="P:phosphorelay signal transduction system"/>
    <property type="evidence" value="ECO:0007669"/>
    <property type="project" value="InterPro"/>
</dbReference>
<dbReference type="CDD" id="cd06170">
    <property type="entry name" value="LuxR_C_like"/>
    <property type="match status" value="1"/>
</dbReference>
<dbReference type="PANTHER" id="PTHR43214">
    <property type="entry name" value="TWO-COMPONENT RESPONSE REGULATOR"/>
    <property type="match status" value="1"/>
</dbReference>
<dbReference type="Pfam" id="PF00072">
    <property type="entry name" value="Response_reg"/>
    <property type="match status" value="1"/>
</dbReference>
<dbReference type="SUPFAM" id="SSF46894">
    <property type="entry name" value="C-terminal effector domain of the bipartite response regulators"/>
    <property type="match status" value="1"/>
</dbReference>
<evidence type="ECO:0000256" key="1">
    <source>
        <dbReference type="ARBA" id="ARBA00022553"/>
    </source>
</evidence>
<feature type="modified residue" description="4-aspartylphosphate" evidence="3">
    <location>
        <position position="61"/>
    </location>
</feature>
<dbReference type="SUPFAM" id="SSF52172">
    <property type="entry name" value="CheY-like"/>
    <property type="match status" value="1"/>
</dbReference>
<dbReference type="RefSeq" id="WP_289271222.1">
    <property type="nucleotide sequence ID" value="NZ_OX365700.1"/>
</dbReference>
<dbReference type="GO" id="GO:0006355">
    <property type="term" value="P:regulation of DNA-templated transcription"/>
    <property type="evidence" value="ECO:0007669"/>
    <property type="project" value="InterPro"/>
</dbReference>
<dbReference type="InterPro" id="IPR000792">
    <property type="entry name" value="Tscrpt_reg_LuxR_C"/>
</dbReference>
<sequence length="223" mass="24948">MTAPAKNKISVLLVDDHQVVRVGLRSLLTSSPTIEVVGEAWSVATAVSEARRLKPDVALMDIRLPDGSGVVASRELRRTVPRTRILFLTSYEDEEAMMETMAAEAHGYLLKEVDETRLIRAIEAVAAGQSILDPPTLQRLRKRRDEPPASPAAPAHDPLSMQEERVLALVSQGKTNKEIGRALRLHEKTVRNYLTTIYTKLRVKSRSQALAYYFSHLRRDICP</sequence>
<name>A0AA86N2S7_9BACT</name>
<dbReference type="CDD" id="cd17535">
    <property type="entry name" value="REC_NarL-like"/>
    <property type="match status" value="1"/>
</dbReference>
<evidence type="ECO:0000259" key="6">
    <source>
        <dbReference type="PROSITE" id="PS50110"/>
    </source>
</evidence>
<evidence type="ECO:0000256" key="4">
    <source>
        <dbReference type="SAM" id="MobiDB-lite"/>
    </source>
</evidence>
<evidence type="ECO:0000256" key="2">
    <source>
        <dbReference type="ARBA" id="ARBA00023125"/>
    </source>
</evidence>
<dbReference type="PROSITE" id="PS50110">
    <property type="entry name" value="RESPONSE_REGULATORY"/>
    <property type="match status" value="1"/>
</dbReference>